<dbReference type="EMBL" id="VFPU01000002">
    <property type="protein sequence ID" value="TQM91228.1"/>
    <property type="molecule type" value="Genomic_DNA"/>
</dbReference>
<dbReference type="AlphaFoldDB" id="A0A543K809"/>
<evidence type="ECO:0000256" key="1">
    <source>
        <dbReference type="SAM" id="SignalP"/>
    </source>
</evidence>
<evidence type="ECO:0000313" key="2">
    <source>
        <dbReference type="EMBL" id="TQM91228.1"/>
    </source>
</evidence>
<sequence length="321" mass="33125">MCSGAGPRGGTLVGVRSARSGRVALAALLLAACSTTGDAAPDGSTATDVATSPGALALTARVYQSRMDVDDRQVQVRLVNDGPDDVTVERLALTSTGFAGEMVYRKSGSVVGAGRTVDMPVVLGEPVCDDGSAAITHTALVDYRLPDGTTGRAELPATDEHGQIAHLHEGECFAQDVAAVATLEVDDAPRAVQVGELVAIELDLVVAGTGGADHDLRLRHVAGTTLLTHADPGDLEPIPPGRELDVEVPRTGSTTVTLTLLPSRCDAHAIADDKQGTRFRVSAELDGRQGVVAVASPPAVQTALYDLVRASCATLPNDFRP</sequence>
<gene>
    <name evidence="2" type="ORF">FB476_2966</name>
</gene>
<evidence type="ECO:0000313" key="3">
    <source>
        <dbReference type="Proteomes" id="UP000315133"/>
    </source>
</evidence>
<proteinExistence type="predicted"/>
<feature type="chain" id="PRO_5022098275" evidence="1">
    <location>
        <begin position="40"/>
        <end position="321"/>
    </location>
</feature>
<reference evidence="2 3" key="1">
    <citation type="submission" date="2019-06" db="EMBL/GenBank/DDBJ databases">
        <title>Sequencing the genomes of 1000 actinobacteria strains.</title>
        <authorList>
            <person name="Klenk H.-P."/>
        </authorList>
    </citation>
    <scope>NUCLEOTIDE SEQUENCE [LARGE SCALE GENOMIC DNA]</scope>
    <source>
        <strain evidence="2 3">DSM 12362</strain>
    </source>
</reference>
<feature type="signal peptide" evidence="1">
    <location>
        <begin position="1"/>
        <end position="39"/>
    </location>
</feature>
<name>A0A543K809_9MICO</name>
<keyword evidence="1" id="KW-0732">Signal</keyword>
<accession>A0A543K809</accession>
<protein>
    <submittedName>
        <fullName evidence="2">Uncharacterized protein</fullName>
    </submittedName>
</protein>
<organism evidence="2 3">
    <name type="scientific">Ornithinimicrobium humiphilum</name>
    <dbReference type="NCBI Taxonomy" id="125288"/>
    <lineage>
        <taxon>Bacteria</taxon>
        <taxon>Bacillati</taxon>
        <taxon>Actinomycetota</taxon>
        <taxon>Actinomycetes</taxon>
        <taxon>Micrococcales</taxon>
        <taxon>Ornithinimicrobiaceae</taxon>
        <taxon>Ornithinimicrobium</taxon>
    </lineage>
</organism>
<comment type="caution">
    <text evidence="2">The sequence shown here is derived from an EMBL/GenBank/DDBJ whole genome shotgun (WGS) entry which is preliminary data.</text>
</comment>
<dbReference type="Proteomes" id="UP000315133">
    <property type="component" value="Unassembled WGS sequence"/>
</dbReference>
<keyword evidence="3" id="KW-1185">Reference proteome</keyword>